<dbReference type="Gene3D" id="2.160.10.10">
    <property type="entry name" value="Hexapeptide repeat proteins"/>
    <property type="match status" value="1"/>
</dbReference>
<evidence type="ECO:0000256" key="2">
    <source>
        <dbReference type="ARBA" id="ARBA00022737"/>
    </source>
</evidence>
<evidence type="ECO:0000256" key="1">
    <source>
        <dbReference type="ARBA" id="ARBA00022679"/>
    </source>
</evidence>
<dbReference type="PANTHER" id="PTHR43300">
    <property type="entry name" value="ACETYLTRANSFERASE"/>
    <property type="match status" value="1"/>
</dbReference>
<keyword evidence="1 3" id="KW-0808">Transferase</keyword>
<dbReference type="PANTHER" id="PTHR43300:SF11">
    <property type="entry name" value="ACETYLTRANSFERASE RV3034C-RELATED"/>
    <property type="match status" value="1"/>
</dbReference>
<dbReference type="InterPro" id="IPR050179">
    <property type="entry name" value="Trans_hexapeptide_repeat"/>
</dbReference>
<proteinExistence type="predicted"/>
<dbReference type="SUPFAM" id="SSF51161">
    <property type="entry name" value="Trimeric LpxA-like enzymes"/>
    <property type="match status" value="1"/>
</dbReference>
<dbReference type="PROSITE" id="PS00101">
    <property type="entry name" value="HEXAPEP_TRANSFERASES"/>
    <property type="match status" value="1"/>
</dbReference>
<reference evidence="3 4" key="1">
    <citation type="submission" date="2018-08" db="EMBL/GenBank/DDBJ databases">
        <title>A genome reference for cultivated species of the human gut microbiota.</title>
        <authorList>
            <person name="Zou Y."/>
            <person name="Xue W."/>
            <person name="Luo G."/>
        </authorList>
    </citation>
    <scope>NUCLEOTIDE SEQUENCE [LARGE SCALE GENOMIC DNA]</scope>
    <source>
        <strain evidence="3 4">AM30-13AC</strain>
    </source>
</reference>
<protein>
    <submittedName>
        <fullName evidence="3">Antibiotic acetyltransferase</fullName>
    </submittedName>
</protein>
<keyword evidence="2" id="KW-0677">Repeat</keyword>
<sequence>MFNKVKEYSLLGDIKRYIKLNRFRRCWYKKNIENGTIPMNCFDFEKVRVGKYSYGELNIIDFGGNCNLYIGNYVSIAQQVSFILNADHYINHISTFPYKVKVLQNTSTESFGKGDIEIQDDVWIGYGAKIMSGVKIEQGAIVAAGAVVTKDVPAYAIVGGVPAKIIKYRFSEELRKVALKINYNDLSKRQIQEHVNELYNEYKKIEQIQWMID</sequence>
<dbReference type="InterPro" id="IPR011004">
    <property type="entry name" value="Trimer_LpxA-like_sf"/>
</dbReference>
<dbReference type="EMBL" id="QSJS01000028">
    <property type="protein sequence ID" value="RHD90745.1"/>
    <property type="molecule type" value="Genomic_DNA"/>
</dbReference>
<dbReference type="AlphaFoldDB" id="A0A414HT50"/>
<dbReference type="InterPro" id="IPR018357">
    <property type="entry name" value="Hexapep_transf_CS"/>
</dbReference>
<dbReference type="CDD" id="cd03349">
    <property type="entry name" value="LbH_XAT"/>
    <property type="match status" value="1"/>
</dbReference>
<gene>
    <name evidence="3" type="ORF">DW775_14350</name>
</gene>
<name>A0A414HT50_9FIRM</name>
<evidence type="ECO:0000313" key="3">
    <source>
        <dbReference type="EMBL" id="RHD90745.1"/>
    </source>
</evidence>
<evidence type="ECO:0000313" key="4">
    <source>
        <dbReference type="Proteomes" id="UP000284835"/>
    </source>
</evidence>
<comment type="caution">
    <text evidence="3">The sequence shown here is derived from an EMBL/GenBank/DDBJ whole genome shotgun (WGS) entry which is preliminary data.</text>
</comment>
<dbReference type="GO" id="GO:0016740">
    <property type="term" value="F:transferase activity"/>
    <property type="evidence" value="ECO:0007669"/>
    <property type="project" value="UniProtKB-KW"/>
</dbReference>
<dbReference type="InterPro" id="IPR001451">
    <property type="entry name" value="Hexapep"/>
</dbReference>
<dbReference type="Pfam" id="PF00132">
    <property type="entry name" value="Hexapep"/>
    <property type="match status" value="1"/>
</dbReference>
<organism evidence="3 4">
    <name type="scientific">Agathobacter rectalis</name>
    <dbReference type="NCBI Taxonomy" id="39491"/>
    <lineage>
        <taxon>Bacteria</taxon>
        <taxon>Bacillati</taxon>
        <taxon>Bacillota</taxon>
        <taxon>Clostridia</taxon>
        <taxon>Lachnospirales</taxon>
        <taxon>Lachnospiraceae</taxon>
        <taxon>Agathobacter</taxon>
    </lineage>
</organism>
<dbReference type="Proteomes" id="UP000284835">
    <property type="component" value="Unassembled WGS sequence"/>
</dbReference>
<accession>A0A414HT50</accession>